<reference evidence="2" key="1">
    <citation type="journal article" date="2005" name="Nature">
        <title>The map-based sequence of the rice genome.</title>
        <authorList>
            <consortium name="International rice genome sequencing project (IRGSP)"/>
            <person name="Matsumoto T."/>
            <person name="Wu J."/>
            <person name="Kanamori H."/>
            <person name="Katayose Y."/>
            <person name="Fujisawa M."/>
            <person name="Namiki N."/>
            <person name="Mizuno H."/>
            <person name="Yamamoto K."/>
            <person name="Antonio B.A."/>
            <person name="Baba T."/>
            <person name="Sakata K."/>
            <person name="Nagamura Y."/>
            <person name="Aoki H."/>
            <person name="Arikawa K."/>
            <person name="Arita K."/>
            <person name="Bito T."/>
            <person name="Chiden Y."/>
            <person name="Fujitsuka N."/>
            <person name="Fukunaka R."/>
            <person name="Hamada M."/>
            <person name="Harada C."/>
            <person name="Hayashi A."/>
            <person name="Hijishita S."/>
            <person name="Honda M."/>
            <person name="Hosokawa S."/>
            <person name="Ichikawa Y."/>
            <person name="Idonuma A."/>
            <person name="Iijima M."/>
            <person name="Ikeda M."/>
            <person name="Ikeno M."/>
            <person name="Ito K."/>
            <person name="Ito S."/>
            <person name="Ito T."/>
            <person name="Ito Y."/>
            <person name="Ito Y."/>
            <person name="Iwabuchi A."/>
            <person name="Kamiya K."/>
            <person name="Karasawa W."/>
            <person name="Kurita K."/>
            <person name="Katagiri S."/>
            <person name="Kikuta A."/>
            <person name="Kobayashi H."/>
            <person name="Kobayashi N."/>
            <person name="Machita K."/>
            <person name="Maehara T."/>
            <person name="Masukawa M."/>
            <person name="Mizubayashi T."/>
            <person name="Mukai Y."/>
            <person name="Nagasaki H."/>
            <person name="Nagata Y."/>
            <person name="Naito S."/>
            <person name="Nakashima M."/>
            <person name="Nakama Y."/>
            <person name="Nakamichi Y."/>
            <person name="Nakamura M."/>
            <person name="Meguro A."/>
            <person name="Negishi M."/>
            <person name="Ohta I."/>
            <person name="Ohta T."/>
            <person name="Okamoto M."/>
            <person name="Ono N."/>
            <person name="Saji S."/>
            <person name="Sakaguchi M."/>
            <person name="Sakai K."/>
            <person name="Shibata M."/>
            <person name="Shimokawa T."/>
            <person name="Song J."/>
            <person name="Takazaki Y."/>
            <person name="Terasawa K."/>
            <person name="Tsugane M."/>
            <person name="Tsuji K."/>
            <person name="Ueda S."/>
            <person name="Waki K."/>
            <person name="Yamagata H."/>
            <person name="Yamamoto M."/>
            <person name="Yamamoto S."/>
            <person name="Yamane H."/>
            <person name="Yoshiki S."/>
            <person name="Yoshihara R."/>
            <person name="Yukawa K."/>
            <person name="Zhong H."/>
            <person name="Yano M."/>
            <person name="Yuan Q."/>
            <person name="Ouyang S."/>
            <person name="Liu J."/>
            <person name="Jones K.M."/>
            <person name="Gansberger K."/>
            <person name="Moffat K."/>
            <person name="Hill J."/>
            <person name="Bera J."/>
            <person name="Fadrosh D."/>
            <person name="Jin S."/>
            <person name="Johri S."/>
            <person name="Kim M."/>
            <person name="Overton L."/>
            <person name="Reardon M."/>
            <person name="Tsitrin T."/>
            <person name="Vuong H."/>
            <person name="Weaver B."/>
            <person name="Ciecko A."/>
            <person name="Tallon L."/>
            <person name="Jackson J."/>
            <person name="Pai G."/>
            <person name="Aken S.V."/>
            <person name="Utterback T."/>
            <person name="Reidmuller S."/>
            <person name="Feldblyum T."/>
            <person name="Hsiao J."/>
            <person name="Zismann V."/>
            <person name="Iobst S."/>
            <person name="de Vazeille A.R."/>
            <person name="Buell C.R."/>
            <person name="Ying K."/>
            <person name="Li Y."/>
            <person name="Lu T."/>
            <person name="Huang Y."/>
            <person name="Zhao Q."/>
            <person name="Feng Q."/>
            <person name="Zhang L."/>
            <person name="Zhu J."/>
            <person name="Weng Q."/>
            <person name="Mu J."/>
            <person name="Lu Y."/>
            <person name="Fan D."/>
            <person name="Liu Y."/>
            <person name="Guan J."/>
            <person name="Zhang Y."/>
            <person name="Yu S."/>
            <person name="Liu X."/>
            <person name="Zhang Y."/>
            <person name="Hong G."/>
            <person name="Han B."/>
            <person name="Choisne N."/>
            <person name="Demange N."/>
            <person name="Orjeda G."/>
            <person name="Samain S."/>
            <person name="Cattolico L."/>
            <person name="Pelletier E."/>
            <person name="Couloux A."/>
            <person name="Segurens B."/>
            <person name="Wincker P."/>
            <person name="D'Hont A."/>
            <person name="Scarpelli C."/>
            <person name="Weissenbach J."/>
            <person name="Salanoubat M."/>
            <person name="Quetier F."/>
            <person name="Yu Y."/>
            <person name="Kim H.R."/>
            <person name="Rambo T."/>
            <person name="Currie J."/>
            <person name="Collura K."/>
            <person name="Luo M."/>
            <person name="Yang T."/>
            <person name="Ammiraju J.S.S."/>
            <person name="Engler F."/>
            <person name="Soderlund C."/>
            <person name="Wing R.A."/>
            <person name="Palmer L.E."/>
            <person name="de la Bastide M."/>
            <person name="Spiegel L."/>
            <person name="Nascimento L."/>
            <person name="Zutavern T."/>
            <person name="O'Shaughnessy A."/>
            <person name="Dike S."/>
            <person name="Dedhia N."/>
            <person name="Preston R."/>
            <person name="Balija V."/>
            <person name="McCombie W.R."/>
            <person name="Chow T."/>
            <person name="Chen H."/>
            <person name="Chung M."/>
            <person name="Chen C."/>
            <person name="Shaw J."/>
            <person name="Wu H."/>
            <person name="Hsiao K."/>
            <person name="Chao Y."/>
            <person name="Chu M."/>
            <person name="Cheng C."/>
            <person name="Hour A."/>
            <person name="Lee P."/>
            <person name="Lin S."/>
            <person name="Lin Y."/>
            <person name="Liou J."/>
            <person name="Liu S."/>
            <person name="Hsing Y."/>
            <person name="Raghuvanshi S."/>
            <person name="Mohanty A."/>
            <person name="Bharti A.K."/>
            <person name="Gaur A."/>
            <person name="Gupta V."/>
            <person name="Kumar D."/>
            <person name="Ravi V."/>
            <person name="Vij S."/>
            <person name="Kapur A."/>
            <person name="Khurana P."/>
            <person name="Khurana P."/>
            <person name="Khurana J.P."/>
            <person name="Tyagi A.K."/>
            <person name="Gaikwad K."/>
            <person name="Singh A."/>
            <person name="Dalal V."/>
            <person name="Srivastava S."/>
            <person name="Dixit A."/>
            <person name="Pal A.K."/>
            <person name="Ghazi I.A."/>
            <person name="Yadav M."/>
            <person name="Pandit A."/>
            <person name="Bhargava A."/>
            <person name="Sureshbabu K."/>
            <person name="Batra K."/>
            <person name="Sharma T.R."/>
            <person name="Mohapatra T."/>
            <person name="Singh N.K."/>
            <person name="Messing J."/>
            <person name="Nelson A.B."/>
            <person name="Fuks G."/>
            <person name="Kavchok S."/>
            <person name="Keizer G."/>
            <person name="Linton E."/>
            <person name="Llaca V."/>
            <person name="Song R."/>
            <person name="Tanyolac B."/>
            <person name="Young S."/>
            <person name="Ho-Il K."/>
            <person name="Hahn J.H."/>
            <person name="Sangsakoo G."/>
            <person name="Vanavichit A."/>
            <person name="de Mattos Luiz.A.T."/>
            <person name="Zimmer P.D."/>
            <person name="Malone G."/>
            <person name="Dellagostin O."/>
            <person name="de Oliveira A.C."/>
            <person name="Bevan M."/>
            <person name="Bancroft I."/>
            <person name="Minx P."/>
            <person name="Cordum H."/>
            <person name="Wilson R."/>
            <person name="Cheng Z."/>
            <person name="Jin W."/>
            <person name="Jiang J."/>
            <person name="Leong S.A."/>
            <person name="Iwama H."/>
            <person name="Gojobori T."/>
            <person name="Itoh T."/>
            <person name="Niimura Y."/>
            <person name="Fujii Y."/>
            <person name="Habara T."/>
            <person name="Sakai H."/>
            <person name="Sato Y."/>
            <person name="Wilson G."/>
            <person name="Kumar K."/>
            <person name="McCouch S."/>
            <person name="Juretic N."/>
            <person name="Hoen D."/>
            <person name="Wright S."/>
            <person name="Bruskiewich R."/>
            <person name="Bureau T."/>
            <person name="Miyao A."/>
            <person name="Hirochika H."/>
            <person name="Nishikawa T."/>
            <person name="Kadowaki K."/>
            <person name="Sugiura M."/>
            <person name="Burr B."/>
            <person name="Sasaki T."/>
        </authorList>
    </citation>
    <scope>NUCLEOTIDE SEQUENCE [LARGE SCALE GENOMIC DNA]</scope>
    <source>
        <strain evidence="2">cv. Nipponbare</strain>
    </source>
</reference>
<gene>
    <name evidence="1" type="primary">P0474G09.117</name>
</gene>
<dbReference type="AlphaFoldDB" id="Q84Z03"/>
<name>Q84Z03_ORYSJ</name>
<dbReference type="Proteomes" id="UP000000763">
    <property type="component" value="Chromosome 7"/>
</dbReference>
<evidence type="ECO:0000313" key="1">
    <source>
        <dbReference type="EMBL" id="BAC56814.1"/>
    </source>
</evidence>
<evidence type="ECO:0000313" key="2">
    <source>
        <dbReference type="Proteomes" id="UP000000763"/>
    </source>
</evidence>
<protein>
    <submittedName>
        <fullName evidence="1">Uncharacterized protein</fullName>
    </submittedName>
</protein>
<organism evidence="1 2">
    <name type="scientific">Oryza sativa subsp. japonica</name>
    <name type="common">Rice</name>
    <dbReference type="NCBI Taxonomy" id="39947"/>
    <lineage>
        <taxon>Eukaryota</taxon>
        <taxon>Viridiplantae</taxon>
        <taxon>Streptophyta</taxon>
        <taxon>Embryophyta</taxon>
        <taxon>Tracheophyta</taxon>
        <taxon>Spermatophyta</taxon>
        <taxon>Magnoliopsida</taxon>
        <taxon>Liliopsida</taxon>
        <taxon>Poales</taxon>
        <taxon>Poaceae</taxon>
        <taxon>BOP clade</taxon>
        <taxon>Oryzoideae</taxon>
        <taxon>Oryzeae</taxon>
        <taxon>Oryzinae</taxon>
        <taxon>Oryza</taxon>
        <taxon>Oryza sativa</taxon>
    </lineage>
</organism>
<dbReference type="EMBL" id="AP005309">
    <property type="protein sequence ID" value="BAC56814.1"/>
    <property type="molecule type" value="Genomic_DNA"/>
</dbReference>
<reference evidence="2" key="2">
    <citation type="journal article" date="2008" name="Nucleic Acids Res.">
        <title>The rice annotation project database (RAP-DB): 2008 update.</title>
        <authorList>
            <consortium name="The rice annotation project (RAP)"/>
        </authorList>
    </citation>
    <scope>GENOME REANNOTATION</scope>
    <source>
        <strain evidence="2">cv. Nipponbare</strain>
    </source>
</reference>
<proteinExistence type="predicted"/>
<accession>Q84Z03</accession>
<sequence>MAVGCDRSINQSLQRQLPPLPRLDWSYGWMDRSIKKNGGLIRGVEEEEEEEVKWRSEGLCLGSV</sequence>